<feature type="region of interest" description="Disordered" evidence="1">
    <location>
        <begin position="1"/>
        <end position="44"/>
    </location>
</feature>
<proteinExistence type="predicted"/>
<evidence type="ECO:0000256" key="1">
    <source>
        <dbReference type="SAM" id="MobiDB-lite"/>
    </source>
</evidence>
<keyword evidence="3" id="KW-1185">Reference proteome</keyword>
<gene>
    <name evidence="2" type="ORF">DBV15_07162</name>
</gene>
<protein>
    <submittedName>
        <fullName evidence="2">Uncharacterized protein</fullName>
    </submittedName>
</protein>
<accession>A0A4S2KKL5</accession>
<dbReference type="AlphaFoldDB" id="A0A4S2KKL5"/>
<evidence type="ECO:0000313" key="3">
    <source>
        <dbReference type="Proteomes" id="UP000310200"/>
    </source>
</evidence>
<organism evidence="2 3">
    <name type="scientific">Temnothorax longispinosus</name>
    <dbReference type="NCBI Taxonomy" id="300112"/>
    <lineage>
        <taxon>Eukaryota</taxon>
        <taxon>Metazoa</taxon>
        <taxon>Ecdysozoa</taxon>
        <taxon>Arthropoda</taxon>
        <taxon>Hexapoda</taxon>
        <taxon>Insecta</taxon>
        <taxon>Pterygota</taxon>
        <taxon>Neoptera</taxon>
        <taxon>Endopterygota</taxon>
        <taxon>Hymenoptera</taxon>
        <taxon>Apocrita</taxon>
        <taxon>Aculeata</taxon>
        <taxon>Formicoidea</taxon>
        <taxon>Formicidae</taxon>
        <taxon>Myrmicinae</taxon>
        <taxon>Temnothorax</taxon>
    </lineage>
</organism>
<sequence>MRFGSRGFPCGKRYRRGTEEKEKKLGWRKRKEERTRSAKKARGRGTLVEMAMERGRTGVAGYRTRGGFHGGVTSSYVVGGYTITMQAEKPISTPPAEAGSD</sequence>
<dbReference type="EMBL" id="QBLH01002070">
    <property type="protein sequence ID" value="TGZ49950.1"/>
    <property type="molecule type" value="Genomic_DNA"/>
</dbReference>
<comment type="caution">
    <text evidence="2">The sequence shown here is derived from an EMBL/GenBank/DDBJ whole genome shotgun (WGS) entry which is preliminary data.</text>
</comment>
<reference evidence="2 3" key="1">
    <citation type="journal article" date="2019" name="Philos. Trans. R. Soc. Lond., B, Biol. Sci.">
        <title>Ant behaviour and brain gene expression of defending hosts depend on the ecological success of the intruding social parasite.</title>
        <authorList>
            <person name="Kaur R."/>
            <person name="Stoldt M."/>
            <person name="Jongepier E."/>
            <person name="Feldmeyer B."/>
            <person name="Menzel F."/>
            <person name="Bornberg-Bauer E."/>
            <person name="Foitzik S."/>
        </authorList>
    </citation>
    <scope>NUCLEOTIDE SEQUENCE [LARGE SCALE GENOMIC DNA]</scope>
    <source>
        <tissue evidence="2">Whole body</tissue>
    </source>
</reference>
<feature type="compositionally biased region" description="Basic and acidic residues" evidence="1">
    <location>
        <begin position="16"/>
        <end position="36"/>
    </location>
</feature>
<evidence type="ECO:0000313" key="2">
    <source>
        <dbReference type="EMBL" id="TGZ49950.1"/>
    </source>
</evidence>
<dbReference type="Proteomes" id="UP000310200">
    <property type="component" value="Unassembled WGS sequence"/>
</dbReference>
<name>A0A4S2KKL5_9HYME</name>